<name>A0A671X6K1_SPAAU</name>
<feature type="region of interest" description="Disordered" evidence="3">
    <location>
        <begin position="23"/>
        <end position="53"/>
    </location>
</feature>
<evidence type="ECO:0000256" key="3">
    <source>
        <dbReference type="SAM" id="MobiDB-lite"/>
    </source>
</evidence>
<protein>
    <recommendedName>
        <fullName evidence="6">SPRY-associated domain-containing protein</fullName>
    </recommendedName>
</protein>
<dbReference type="SUPFAM" id="SSF52047">
    <property type="entry name" value="RNI-like"/>
    <property type="match status" value="1"/>
</dbReference>
<reference evidence="4" key="1">
    <citation type="submission" date="2021-04" db="EMBL/GenBank/DDBJ databases">
        <authorList>
            <consortium name="Wellcome Sanger Institute Data Sharing"/>
        </authorList>
    </citation>
    <scope>NUCLEOTIDE SEQUENCE [LARGE SCALE GENOMIC DNA]</scope>
</reference>
<dbReference type="SMART" id="SM00368">
    <property type="entry name" value="LRR_RI"/>
    <property type="match status" value="2"/>
</dbReference>
<organism evidence="4 5">
    <name type="scientific">Sparus aurata</name>
    <name type="common">Gilthead sea bream</name>
    <dbReference type="NCBI Taxonomy" id="8175"/>
    <lineage>
        <taxon>Eukaryota</taxon>
        <taxon>Metazoa</taxon>
        <taxon>Chordata</taxon>
        <taxon>Craniata</taxon>
        <taxon>Vertebrata</taxon>
        <taxon>Euteleostomi</taxon>
        <taxon>Actinopterygii</taxon>
        <taxon>Neopterygii</taxon>
        <taxon>Teleostei</taxon>
        <taxon>Neoteleostei</taxon>
        <taxon>Acanthomorphata</taxon>
        <taxon>Eupercaria</taxon>
        <taxon>Spariformes</taxon>
        <taxon>Sparidae</taxon>
        <taxon>Sparus</taxon>
    </lineage>
</organism>
<evidence type="ECO:0000313" key="5">
    <source>
        <dbReference type="Proteomes" id="UP000472265"/>
    </source>
</evidence>
<evidence type="ECO:0000256" key="2">
    <source>
        <dbReference type="ARBA" id="ARBA00022737"/>
    </source>
</evidence>
<accession>A0A671X6K1</accession>
<dbReference type="InParanoid" id="A0A671X6K1"/>
<evidence type="ECO:0000313" key="4">
    <source>
        <dbReference type="Ensembl" id="ENSSAUP00010046702.1"/>
    </source>
</evidence>
<evidence type="ECO:0000256" key="1">
    <source>
        <dbReference type="ARBA" id="ARBA00022614"/>
    </source>
</evidence>
<dbReference type="Proteomes" id="UP000472265">
    <property type="component" value="Chromosome 22"/>
</dbReference>
<dbReference type="AlphaFoldDB" id="A0A671X6K1"/>
<feature type="compositionally biased region" description="Basic and acidic residues" evidence="3">
    <location>
        <begin position="23"/>
        <end position="32"/>
    </location>
</feature>
<dbReference type="Gene3D" id="3.80.10.10">
    <property type="entry name" value="Ribonuclease Inhibitor"/>
    <property type="match status" value="1"/>
</dbReference>
<dbReference type="InterPro" id="IPR001611">
    <property type="entry name" value="Leu-rich_rpt"/>
</dbReference>
<dbReference type="Pfam" id="PF13516">
    <property type="entry name" value="LRR_6"/>
    <property type="match status" value="1"/>
</dbReference>
<dbReference type="InterPro" id="IPR032675">
    <property type="entry name" value="LRR_dom_sf"/>
</dbReference>
<evidence type="ECO:0008006" key="6">
    <source>
        <dbReference type="Google" id="ProtNLM"/>
    </source>
</evidence>
<dbReference type="PANTHER" id="PTHR24106">
    <property type="entry name" value="NACHT, LRR AND CARD DOMAINS-CONTAINING"/>
    <property type="match status" value="1"/>
</dbReference>
<keyword evidence="2" id="KW-0677">Repeat</keyword>
<reference evidence="4" key="3">
    <citation type="submission" date="2025-09" db="UniProtKB">
        <authorList>
            <consortium name="Ensembl"/>
        </authorList>
    </citation>
    <scope>IDENTIFICATION</scope>
</reference>
<reference evidence="4" key="2">
    <citation type="submission" date="2025-08" db="UniProtKB">
        <authorList>
            <consortium name="Ensembl"/>
        </authorList>
    </citation>
    <scope>IDENTIFICATION</scope>
</reference>
<sequence>MQERPHTPGPSCLSMKSDRSMYRPTFFKDGHTSSDQGIDPQRPHSPGPDCVSMKSDRSMYRPTFFKDGHTSSAQGLSGCLITQEGCVSLASALKSNPSHLRELDLSYNHLGDSGVKLLSNGQQDPHWRLDTLRVDHGGEQRLRPGLRKCVYLFLFMTTKQNSFCQGRTFTIPVLFNYSTNKMDDM</sequence>
<keyword evidence="5" id="KW-1185">Reference proteome</keyword>
<dbReference type="Ensembl" id="ENSSAUT00010049089.1">
    <property type="protein sequence ID" value="ENSSAUP00010046702.1"/>
    <property type="gene ID" value="ENSSAUG00010019442.1"/>
</dbReference>
<keyword evidence="1" id="KW-0433">Leucine-rich repeat</keyword>
<dbReference type="GeneTree" id="ENSGT00940000162312"/>
<dbReference type="InterPro" id="IPR051261">
    <property type="entry name" value="NLR"/>
</dbReference>
<proteinExistence type="predicted"/>